<keyword evidence="3" id="KW-1185">Reference proteome</keyword>
<feature type="compositionally biased region" description="Polar residues" evidence="1">
    <location>
        <begin position="12"/>
        <end position="21"/>
    </location>
</feature>
<reference evidence="2" key="1">
    <citation type="journal article" date="2020" name="Stud. Mycol.">
        <title>101 Dothideomycetes genomes: a test case for predicting lifestyles and emergence of pathogens.</title>
        <authorList>
            <person name="Haridas S."/>
            <person name="Albert R."/>
            <person name="Binder M."/>
            <person name="Bloem J."/>
            <person name="Labutti K."/>
            <person name="Salamov A."/>
            <person name="Andreopoulos B."/>
            <person name="Baker S."/>
            <person name="Barry K."/>
            <person name="Bills G."/>
            <person name="Bluhm B."/>
            <person name="Cannon C."/>
            <person name="Castanera R."/>
            <person name="Culley D."/>
            <person name="Daum C."/>
            <person name="Ezra D."/>
            <person name="Gonzalez J."/>
            <person name="Henrissat B."/>
            <person name="Kuo A."/>
            <person name="Liang C."/>
            <person name="Lipzen A."/>
            <person name="Lutzoni F."/>
            <person name="Magnuson J."/>
            <person name="Mondo S."/>
            <person name="Nolan M."/>
            <person name="Ohm R."/>
            <person name="Pangilinan J."/>
            <person name="Park H.-J."/>
            <person name="Ramirez L."/>
            <person name="Alfaro M."/>
            <person name="Sun H."/>
            <person name="Tritt A."/>
            <person name="Yoshinaga Y."/>
            <person name="Zwiers L.-H."/>
            <person name="Turgeon B."/>
            <person name="Goodwin S."/>
            <person name="Spatafora J."/>
            <person name="Crous P."/>
            <person name="Grigoriev I."/>
        </authorList>
    </citation>
    <scope>NUCLEOTIDE SEQUENCE</scope>
    <source>
        <strain evidence="2">CBS 262.69</strain>
    </source>
</reference>
<sequence length="500" mass="54328">MSGDLSEPIQARSLSSITTIASEPPTDPNARFAEPHGQLVLYIARVPGSKDIFLTPLKPRNKVVTAEDILSSLYYLHVHGPDNEFFLPPIGAAPRDIGEEEPFYGYTPASISRKQLPATPPRQTISRPLPALPRAPIGLDAQVYGTPGASSSSSHNLPVPRRRPVPSRDDPGQEENVRLSLFREHLDASNLSLPSVILRNSSNPAPTRITVIRRNPYSTEQWDVAEITDTPVFEISSDSKGTGYKQQRKQGQPFTVDVLTPGYLKFLSTGGSQYASPTSAPKELKFTRRVWMEGSIIDGRPGFHARGLSTGHELSSNSPSSRQDFRRSLGGPVEGAGIRTIGVEGDRRRSKHKGYTFLSPWDGRCEFSVSSVGSSLKACPAILGPNGSSLTMLQCKHSVPTAKFGAEFLPPLAVSELRFNLPGGGPLASATPLKRDKRNSYPSENVGLSLLLGQERAGGGFDGRQAKLGKLIIEEEGLKMIDLLVATNMGIWWRAYEKTA</sequence>
<dbReference type="OrthoDB" id="5426191at2759"/>
<proteinExistence type="predicted"/>
<evidence type="ECO:0000313" key="3">
    <source>
        <dbReference type="Proteomes" id="UP000799640"/>
    </source>
</evidence>
<dbReference type="EMBL" id="ML996691">
    <property type="protein sequence ID" value="KAF2402415.1"/>
    <property type="molecule type" value="Genomic_DNA"/>
</dbReference>
<feature type="region of interest" description="Disordered" evidence="1">
    <location>
        <begin position="1"/>
        <end position="32"/>
    </location>
</feature>
<feature type="region of interest" description="Disordered" evidence="1">
    <location>
        <begin position="307"/>
        <end position="333"/>
    </location>
</feature>
<feature type="compositionally biased region" description="Polar residues" evidence="1">
    <location>
        <begin position="312"/>
        <end position="322"/>
    </location>
</feature>
<evidence type="ECO:0000313" key="2">
    <source>
        <dbReference type="EMBL" id="KAF2402415.1"/>
    </source>
</evidence>
<organism evidence="2 3">
    <name type="scientific">Trichodelitschia bisporula</name>
    <dbReference type="NCBI Taxonomy" id="703511"/>
    <lineage>
        <taxon>Eukaryota</taxon>
        <taxon>Fungi</taxon>
        <taxon>Dikarya</taxon>
        <taxon>Ascomycota</taxon>
        <taxon>Pezizomycotina</taxon>
        <taxon>Dothideomycetes</taxon>
        <taxon>Dothideomycetes incertae sedis</taxon>
        <taxon>Phaeotrichales</taxon>
        <taxon>Phaeotrichaceae</taxon>
        <taxon>Trichodelitschia</taxon>
    </lineage>
</organism>
<evidence type="ECO:0000256" key="1">
    <source>
        <dbReference type="SAM" id="MobiDB-lite"/>
    </source>
</evidence>
<name>A0A6G1I359_9PEZI</name>
<accession>A0A6G1I359</accession>
<feature type="compositionally biased region" description="Basic and acidic residues" evidence="1">
    <location>
        <begin position="166"/>
        <end position="175"/>
    </location>
</feature>
<dbReference type="Proteomes" id="UP000799640">
    <property type="component" value="Unassembled WGS sequence"/>
</dbReference>
<gene>
    <name evidence="2" type="ORF">EJ06DRAFT_507257</name>
</gene>
<protein>
    <submittedName>
        <fullName evidence="2">Uncharacterized protein</fullName>
    </submittedName>
</protein>
<dbReference type="AlphaFoldDB" id="A0A6G1I359"/>
<feature type="region of interest" description="Disordered" evidence="1">
    <location>
        <begin position="112"/>
        <end position="175"/>
    </location>
</feature>